<gene>
    <name evidence="1" type="ORF">NKR23_g5356</name>
</gene>
<dbReference type="Proteomes" id="UP001174694">
    <property type="component" value="Unassembled WGS sequence"/>
</dbReference>
<dbReference type="Pfam" id="PF11927">
    <property type="entry name" value="HODM_asu-like"/>
    <property type="match status" value="1"/>
</dbReference>
<proteinExistence type="predicted"/>
<dbReference type="EMBL" id="JANBVO010000014">
    <property type="protein sequence ID" value="KAJ9145295.1"/>
    <property type="molecule type" value="Genomic_DNA"/>
</dbReference>
<evidence type="ECO:0000313" key="2">
    <source>
        <dbReference type="Proteomes" id="UP001174694"/>
    </source>
</evidence>
<keyword evidence="2" id="KW-1185">Reference proteome</keyword>
<sequence length="290" mass="33324">MALEHVTISSMIEIDRNYLDRINLRKELMQKHMDQIIGHTEPAKQSIDELYSWMAATFLPARFPTIFSRTINPTTGKTELFNKITLDYTPLQPASSLEETLRNLAVMVEEDFMFLLPAEDGDGYELKAFVVCFPNSFNPGSILDFKLRAIHAPVPGYKEKLERSMDRWFDRLEVGKVARRVNWAVTPYDKLFTPGGHHQTDRNAQRAVDLDIEKTYVRSERQILFRLPQSRAIILAVKQYLYRIGDIKEEGLGPVLAEAIDGLKGGSVPQIHYYKRAEEWGESLKAYLLS</sequence>
<reference evidence="1" key="1">
    <citation type="submission" date="2022-07" db="EMBL/GenBank/DDBJ databases">
        <title>Fungi with potential for degradation of polypropylene.</title>
        <authorList>
            <person name="Gostincar C."/>
        </authorList>
    </citation>
    <scope>NUCLEOTIDE SEQUENCE</scope>
    <source>
        <strain evidence="1">EXF-13308</strain>
    </source>
</reference>
<dbReference type="InterPro" id="IPR021848">
    <property type="entry name" value="HODM_asu-like"/>
</dbReference>
<comment type="caution">
    <text evidence="1">The sequence shown here is derived from an EMBL/GenBank/DDBJ whole genome shotgun (WGS) entry which is preliminary data.</text>
</comment>
<organism evidence="1 2">
    <name type="scientific">Pleurostoma richardsiae</name>
    <dbReference type="NCBI Taxonomy" id="41990"/>
    <lineage>
        <taxon>Eukaryota</taxon>
        <taxon>Fungi</taxon>
        <taxon>Dikarya</taxon>
        <taxon>Ascomycota</taxon>
        <taxon>Pezizomycotina</taxon>
        <taxon>Sordariomycetes</taxon>
        <taxon>Sordariomycetidae</taxon>
        <taxon>Calosphaeriales</taxon>
        <taxon>Pleurostomataceae</taxon>
        <taxon>Pleurostoma</taxon>
    </lineage>
</organism>
<accession>A0AA38RZH6</accession>
<name>A0AA38RZH6_9PEZI</name>
<dbReference type="AlphaFoldDB" id="A0AA38RZH6"/>
<protein>
    <submittedName>
        <fullName evidence="1">HRQ family 2 protein</fullName>
    </submittedName>
</protein>
<evidence type="ECO:0000313" key="1">
    <source>
        <dbReference type="EMBL" id="KAJ9145295.1"/>
    </source>
</evidence>